<dbReference type="AlphaFoldDB" id="A0A840Z0H9"/>
<gene>
    <name evidence="2" type="ORF">FHR23_002419</name>
</gene>
<evidence type="ECO:0008006" key="4">
    <source>
        <dbReference type="Google" id="ProtNLM"/>
    </source>
</evidence>
<proteinExistence type="predicted"/>
<feature type="transmembrane region" description="Helical" evidence="1">
    <location>
        <begin position="272"/>
        <end position="292"/>
    </location>
</feature>
<dbReference type="EMBL" id="JACIJI010000004">
    <property type="protein sequence ID" value="MBB5719478.1"/>
    <property type="molecule type" value="Genomic_DNA"/>
</dbReference>
<reference evidence="2 3" key="1">
    <citation type="submission" date="2020-08" db="EMBL/GenBank/DDBJ databases">
        <title>Genomic Encyclopedia of Type Strains, Phase IV (KMG-IV): sequencing the most valuable type-strain genomes for metagenomic binning, comparative biology and taxonomic classification.</title>
        <authorList>
            <person name="Goeker M."/>
        </authorList>
    </citation>
    <scope>NUCLEOTIDE SEQUENCE [LARGE SCALE GENOMIC DNA]</scope>
    <source>
        <strain evidence="2 3">DSM 27203</strain>
    </source>
</reference>
<dbReference type="Proteomes" id="UP000554342">
    <property type="component" value="Unassembled WGS sequence"/>
</dbReference>
<evidence type="ECO:0000256" key="1">
    <source>
        <dbReference type="SAM" id="Phobius"/>
    </source>
</evidence>
<dbReference type="RefSeq" id="WP_184004243.1">
    <property type="nucleotide sequence ID" value="NZ_BAABIF010000001.1"/>
</dbReference>
<keyword evidence="1" id="KW-1133">Transmembrane helix</keyword>
<keyword evidence="3" id="KW-1185">Reference proteome</keyword>
<keyword evidence="1" id="KW-0812">Transmembrane</keyword>
<sequence>MMGDDTASPFSTRTVVLLVVFGALAALAFLLASGFSSELDHSFGEKPPAQAKSGNGFYGLFALLKQVSDDAPYLQNDAGGYRTKDLLILTPEPGTTRKDMMRILTQRGDDTGPTLIVLPKWSVQKLPFQGERVQRVGWLGAEVLLPIIPVDHVAIAADSPGVPVLAPGYQGVRFPKTRLPMQTLRSATLDPLVSAPNGDALLARMRNSNIYILSDPDLIDNQALKTPEGAFAALSMLGALDPKQPGIVSFDTTLHYLPGKRNLIKLMFLPPYLGVTLALIAAAILAGIAAAARFGPALKPPRAIALGKSALVDNVAALTRLARQTRLAAPHYAAWIRDRTALQLRAPGNLDGQERAVWLNRFPDGHGRRFTDLEHAALEAGTETEMLRAAQDLNDWQKDITHDAG</sequence>
<accession>A0A840Z0H9</accession>
<evidence type="ECO:0000313" key="3">
    <source>
        <dbReference type="Proteomes" id="UP000554342"/>
    </source>
</evidence>
<keyword evidence="1" id="KW-0472">Membrane</keyword>
<comment type="caution">
    <text evidence="2">The sequence shown here is derived from an EMBL/GenBank/DDBJ whole genome shotgun (WGS) entry which is preliminary data.</text>
</comment>
<organism evidence="2 3">
    <name type="scientific">Stakelama sediminis</name>
    <dbReference type="NCBI Taxonomy" id="463200"/>
    <lineage>
        <taxon>Bacteria</taxon>
        <taxon>Pseudomonadati</taxon>
        <taxon>Pseudomonadota</taxon>
        <taxon>Alphaproteobacteria</taxon>
        <taxon>Sphingomonadales</taxon>
        <taxon>Sphingomonadaceae</taxon>
        <taxon>Stakelama</taxon>
    </lineage>
</organism>
<evidence type="ECO:0000313" key="2">
    <source>
        <dbReference type="EMBL" id="MBB5719478.1"/>
    </source>
</evidence>
<name>A0A840Z0H9_9SPHN</name>
<protein>
    <recommendedName>
        <fullName evidence="4">DUF4350 domain-containing protein</fullName>
    </recommendedName>
</protein>